<dbReference type="PANTHER" id="PTHR42759:SF1">
    <property type="entry name" value="MAGNESIUM-CHELATASE SUBUNIT CHLD"/>
    <property type="match status" value="1"/>
</dbReference>
<evidence type="ECO:0000256" key="1">
    <source>
        <dbReference type="ARBA" id="ARBA00022741"/>
    </source>
</evidence>
<accession>A0A6J7DBD2</accession>
<keyword evidence="2" id="KW-0067">ATP-binding</keyword>
<reference evidence="5" key="1">
    <citation type="submission" date="2020-05" db="EMBL/GenBank/DDBJ databases">
        <authorList>
            <person name="Chiriac C."/>
            <person name="Salcher M."/>
            <person name="Ghai R."/>
            <person name="Kavagutti S V."/>
        </authorList>
    </citation>
    <scope>NUCLEOTIDE SEQUENCE</scope>
</reference>
<dbReference type="SMART" id="SM00382">
    <property type="entry name" value="AAA"/>
    <property type="match status" value="1"/>
</dbReference>
<dbReference type="PANTHER" id="PTHR42759">
    <property type="entry name" value="MOXR FAMILY PROTEIN"/>
    <property type="match status" value="1"/>
</dbReference>
<evidence type="ECO:0000256" key="3">
    <source>
        <dbReference type="SAM" id="MobiDB-lite"/>
    </source>
</evidence>
<sequence length="317" mass="33710">MIDRALLDRLSAHVVGRQREVELVLAALDADRHVLLEGPPGTGKSTLLRAVAHELSLGFEFVEGNAELTPARLVGHFDPARVLADGYDPKVFVDGPLISAMREGALLYVEEINRIPEETLNVLITVMSERELHVPRLGRVAASPGFRLVAAMNPFDAIGTARISGAVYDRVCRLSVSYQSATDESAIVVRALHTANVGAGVPQDWIDKVVEVVRRTRNHPELRVGSSVRGAIDASAVAASLAQLRGLAATDPTVGLDAAIVALSGRVRVREGGVRTSEEIIAELWQEIFGRVDESEQSAGGDGGGKANAPTGATPSR</sequence>
<dbReference type="InterPro" id="IPR003593">
    <property type="entry name" value="AAA+_ATPase"/>
</dbReference>
<dbReference type="InterPro" id="IPR027417">
    <property type="entry name" value="P-loop_NTPase"/>
</dbReference>
<dbReference type="GO" id="GO:0005524">
    <property type="term" value="F:ATP binding"/>
    <property type="evidence" value="ECO:0007669"/>
    <property type="project" value="UniProtKB-KW"/>
</dbReference>
<gene>
    <name evidence="5" type="ORF">UFOPK3376_00560</name>
</gene>
<proteinExistence type="predicted"/>
<keyword evidence="1" id="KW-0547">Nucleotide-binding</keyword>
<dbReference type="InterPro" id="IPR000641">
    <property type="entry name" value="CbxX/CfxQ"/>
</dbReference>
<feature type="region of interest" description="Disordered" evidence="3">
    <location>
        <begin position="293"/>
        <end position="317"/>
    </location>
</feature>
<dbReference type="InterPro" id="IPR050764">
    <property type="entry name" value="CbbQ/NirQ/NorQ/GpvN"/>
</dbReference>
<name>A0A6J7DBD2_9ZZZZ</name>
<dbReference type="PRINTS" id="PR00819">
    <property type="entry name" value="CBXCFQXSUPER"/>
</dbReference>
<dbReference type="GO" id="GO:0016887">
    <property type="term" value="F:ATP hydrolysis activity"/>
    <property type="evidence" value="ECO:0007669"/>
    <property type="project" value="InterPro"/>
</dbReference>
<dbReference type="PIRSF" id="PIRSF002849">
    <property type="entry name" value="AAA_ATPase_chaperone_MoxR_prd"/>
    <property type="match status" value="1"/>
</dbReference>
<dbReference type="CDD" id="cd00009">
    <property type="entry name" value="AAA"/>
    <property type="match status" value="1"/>
</dbReference>
<dbReference type="InterPro" id="IPR011704">
    <property type="entry name" value="ATPase_dyneun-rel_AAA"/>
</dbReference>
<evidence type="ECO:0000256" key="2">
    <source>
        <dbReference type="ARBA" id="ARBA00022840"/>
    </source>
</evidence>
<evidence type="ECO:0000313" key="5">
    <source>
        <dbReference type="EMBL" id="CAB4866255.1"/>
    </source>
</evidence>
<dbReference type="EMBL" id="CAFBLP010000009">
    <property type="protein sequence ID" value="CAB4866255.1"/>
    <property type="molecule type" value="Genomic_DNA"/>
</dbReference>
<dbReference type="Pfam" id="PF07728">
    <property type="entry name" value="AAA_5"/>
    <property type="match status" value="1"/>
</dbReference>
<dbReference type="Gene3D" id="3.40.50.300">
    <property type="entry name" value="P-loop containing nucleotide triphosphate hydrolases"/>
    <property type="match status" value="1"/>
</dbReference>
<organism evidence="5">
    <name type="scientific">freshwater metagenome</name>
    <dbReference type="NCBI Taxonomy" id="449393"/>
    <lineage>
        <taxon>unclassified sequences</taxon>
        <taxon>metagenomes</taxon>
        <taxon>ecological metagenomes</taxon>
    </lineage>
</organism>
<feature type="domain" description="AAA+ ATPase" evidence="4">
    <location>
        <begin position="30"/>
        <end position="173"/>
    </location>
</feature>
<dbReference type="AlphaFoldDB" id="A0A6J7DBD2"/>
<protein>
    <submittedName>
        <fullName evidence="5">Unannotated protein</fullName>
    </submittedName>
</protein>
<dbReference type="SUPFAM" id="SSF52540">
    <property type="entry name" value="P-loop containing nucleoside triphosphate hydrolases"/>
    <property type="match status" value="1"/>
</dbReference>
<evidence type="ECO:0000259" key="4">
    <source>
        <dbReference type="SMART" id="SM00382"/>
    </source>
</evidence>